<evidence type="ECO:0000313" key="2">
    <source>
        <dbReference type="EMBL" id="ATX80285.1"/>
    </source>
</evidence>
<dbReference type="PANTHER" id="PTHR43415:SF3">
    <property type="entry name" value="GNAT-FAMILY ACETYLTRANSFERASE"/>
    <property type="match status" value="1"/>
</dbReference>
<dbReference type="OrthoDB" id="9087497at2"/>
<evidence type="ECO:0000313" key="3">
    <source>
        <dbReference type="Proteomes" id="UP000231701"/>
    </source>
</evidence>
<dbReference type="Pfam" id="PF13302">
    <property type="entry name" value="Acetyltransf_3"/>
    <property type="match status" value="1"/>
</dbReference>
<organism evidence="2 3">
    <name type="scientific">Mariprofundus aestuarium</name>
    <dbReference type="NCBI Taxonomy" id="1921086"/>
    <lineage>
        <taxon>Bacteria</taxon>
        <taxon>Pseudomonadati</taxon>
        <taxon>Pseudomonadota</taxon>
        <taxon>Candidatius Mariprofundia</taxon>
        <taxon>Mariprofundales</taxon>
        <taxon>Mariprofundaceae</taxon>
        <taxon>Mariprofundus</taxon>
    </lineage>
</organism>
<dbReference type="EMBL" id="CP018799">
    <property type="protein sequence ID" value="ATX80285.1"/>
    <property type="molecule type" value="Genomic_DNA"/>
</dbReference>
<dbReference type="Proteomes" id="UP000231701">
    <property type="component" value="Chromosome"/>
</dbReference>
<name>A0A2K8KZ62_MARES</name>
<dbReference type="GO" id="GO:0016747">
    <property type="term" value="F:acyltransferase activity, transferring groups other than amino-acyl groups"/>
    <property type="evidence" value="ECO:0007669"/>
    <property type="project" value="InterPro"/>
</dbReference>
<proteinExistence type="predicted"/>
<sequence>MNIQGKILTLRAIEERDLELLHKWANDPVTQDGIGEIHFPSSMDFHDAWFQNLKSDRLNQRFVVDVPESGIIGISSIMNIDWRNGHAWHGLVLGESNHRGKGYGIDAIMATMRYAFDELNLQRLDGSMIEYNKLSISTYCGKRLGWKEEGRRRSYFFRKGQYWDQVLVGITKQDYLELVEKTNYWG</sequence>
<feature type="domain" description="N-acetyltransferase" evidence="1">
    <location>
        <begin position="8"/>
        <end position="164"/>
    </location>
</feature>
<accession>A0A2K8KZ62</accession>
<evidence type="ECO:0000259" key="1">
    <source>
        <dbReference type="PROSITE" id="PS51186"/>
    </source>
</evidence>
<dbReference type="SUPFAM" id="SSF55729">
    <property type="entry name" value="Acyl-CoA N-acyltransferases (Nat)"/>
    <property type="match status" value="1"/>
</dbReference>
<dbReference type="AlphaFoldDB" id="A0A2K8KZ62"/>
<keyword evidence="2" id="KW-0808">Transferase</keyword>
<gene>
    <name evidence="2" type="ORF">Ga0123461_1873</name>
</gene>
<reference evidence="2 3" key="1">
    <citation type="submission" date="2016-12" db="EMBL/GenBank/DDBJ databases">
        <title>Isolation and genomic insights into novel planktonic Zetaproteobacteria from stratified waters of the Chesapeake Bay.</title>
        <authorList>
            <person name="McAllister S.M."/>
            <person name="Kato S."/>
            <person name="Chan C.S."/>
            <person name="Chiu B.K."/>
            <person name="Field E.K."/>
        </authorList>
    </citation>
    <scope>NUCLEOTIDE SEQUENCE [LARGE SCALE GENOMIC DNA]</scope>
    <source>
        <strain evidence="2 3">CP-5</strain>
    </source>
</reference>
<dbReference type="PROSITE" id="PS51186">
    <property type="entry name" value="GNAT"/>
    <property type="match status" value="1"/>
</dbReference>
<dbReference type="RefSeq" id="WP_100278073.1">
    <property type="nucleotide sequence ID" value="NZ_CP018799.1"/>
</dbReference>
<keyword evidence="3" id="KW-1185">Reference proteome</keyword>
<dbReference type="Gene3D" id="3.40.630.30">
    <property type="match status" value="1"/>
</dbReference>
<dbReference type="InterPro" id="IPR000182">
    <property type="entry name" value="GNAT_dom"/>
</dbReference>
<dbReference type="InterPro" id="IPR016181">
    <property type="entry name" value="Acyl_CoA_acyltransferase"/>
</dbReference>
<protein>
    <submittedName>
        <fullName evidence="2">Protein N-acetyltransferase, RimJ/RimL family</fullName>
    </submittedName>
</protein>
<dbReference type="KEGG" id="maes:Ga0123461_1873"/>
<dbReference type="PANTHER" id="PTHR43415">
    <property type="entry name" value="SPERMIDINE N(1)-ACETYLTRANSFERASE"/>
    <property type="match status" value="1"/>
</dbReference>